<comment type="similarity">
    <text evidence="1">Belongs to the leucine-binding protein family.</text>
</comment>
<feature type="chain" id="PRO_5046754958" evidence="4">
    <location>
        <begin position="23"/>
        <end position="386"/>
    </location>
</feature>
<evidence type="ECO:0000256" key="1">
    <source>
        <dbReference type="ARBA" id="ARBA00010062"/>
    </source>
</evidence>
<comment type="caution">
    <text evidence="6">The sequence shown here is derived from an EMBL/GenBank/DDBJ whole genome shotgun (WGS) entry which is preliminary data.</text>
</comment>
<keyword evidence="7" id="KW-1185">Reference proteome</keyword>
<keyword evidence="2 4" id="KW-0732">Signal</keyword>
<evidence type="ECO:0000256" key="3">
    <source>
        <dbReference type="ARBA" id="ARBA00022970"/>
    </source>
</evidence>
<proteinExistence type="inferred from homology"/>
<dbReference type="CDD" id="cd20013">
    <property type="entry name" value="PBP1_RPA0985_benzoate-like"/>
    <property type="match status" value="1"/>
</dbReference>
<evidence type="ECO:0000313" key="6">
    <source>
        <dbReference type="EMBL" id="MFD2261433.1"/>
    </source>
</evidence>
<keyword evidence="3" id="KW-0813">Transport</keyword>
<sequence>MSAVRLLCAASFLAISAGTASAQEVIKIGLILPLTGPFTSIGKEVETGARAYIAQHGDKVAGKKIEIIVKDDTGVAPEKTKQLATDLAINDKVDILAGFGLTPPAFAGALVATQAKKPMVVMAAATSSVTTKSPYILRTSFALPQAVVPLAGWASKNGIKKVFSLATDYGPGIDAEGAFGKAFTDAGNEIVDKVRVPLQNPDYAPFLQKAKDLKPDAVFAFIPSGETASFLKQFTDRGLPQAGIKLIGPGDVTDDEVINNMGDWVLGTITSHHYSAAHDSPENKAFKEAFAKIEPKMRPNFMAVGGYDGMQLIYKTLEKTGGKADVDTFMTAAKGMSWVSPRGPVSIDPETRDITQNVYIRKVERVDGALWNVEFDKVENFKDPAK</sequence>
<evidence type="ECO:0000256" key="2">
    <source>
        <dbReference type="ARBA" id="ARBA00022729"/>
    </source>
</evidence>
<dbReference type="InterPro" id="IPR051010">
    <property type="entry name" value="BCAA_transport"/>
</dbReference>
<evidence type="ECO:0000256" key="4">
    <source>
        <dbReference type="SAM" id="SignalP"/>
    </source>
</evidence>
<dbReference type="PANTHER" id="PTHR30483:SF6">
    <property type="entry name" value="PERIPLASMIC BINDING PROTEIN OF ABC TRANSPORTER FOR NATURAL AMINO ACIDS"/>
    <property type="match status" value="1"/>
</dbReference>
<dbReference type="Gene3D" id="3.40.50.2300">
    <property type="match status" value="2"/>
</dbReference>
<feature type="signal peptide" evidence="4">
    <location>
        <begin position="1"/>
        <end position="22"/>
    </location>
</feature>
<accession>A0ABW5DJY9</accession>
<dbReference type="SUPFAM" id="SSF53822">
    <property type="entry name" value="Periplasmic binding protein-like I"/>
    <property type="match status" value="1"/>
</dbReference>
<name>A0ABW5DJY9_9PROT</name>
<organism evidence="6 7">
    <name type="scientific">Lacibacterium aquatile</name>
    <dbReference type="NCBI Taxonomy" id="1168082"/>
    <lineage>
        <taxon>Bacteria</taxon>
        <taxon>Pseudomonadati</taxon>
        <taxon>Pseudomonadota</taxon>
        <taxon>Alphaproteobacteria</taxon>
        <taxon>Rhodospirillales</taxon>
        <taxon>Rhodospirillaceae</taxon>
    </lineage>
</organism>
<keyword evidence="3" id="KW-0029">Amino-acid transport</keyword>
<gene>
    <name evidence="6" type="ORF">ACFSM5_00940</name>
</gene>
<dbReference type="Proteomes" id="UP001597295">
    <property type="component" value="Unassembled WGS sequence"/>
</dbReference>
<feature type="domain" description="Leucine-binding protein" evidence="5">
    <location>
        <begin position="26"/>
        <end position="364"/>
    </location>
</feature>
<dbReference type="RefSeq" id="WP_379874190.1">
    <property type="nucleotide sequence ID" value="NZ_JBHUIP010000001.1"/>
</dbReference>
<dbReference type="PANTHER" id="PTHR30483">
    <property type="entry name" value="LEUCINE-SPECIFIC-BINDING PROTEIN"/>
    <property type="match status" value="1"/>
</dbReference>
<evidence type="ECO:0000259" key="5">
    <source>
        <dbReference type="Pfam" id="PF13458"/>
    </source>
</evidence>
<protein>
    <submittedName>
        <fullName evidence="6">ABC transporter substrate-binding protein</fullName>
    </submittedName>
</protein>
<evidence type="ECO:0000313" key="7">
    <source>
        <dbReference type="Proteomes" id="UP001597295"/>
    </source>
</evidence>
<reference evidence="7" key="1">
    <citation type="journal article" date="2019" name="Int. J. Syst. Evol. Microbiol.">
        <title>The Global Catalogue of Microorganisms (GCM) 10K type strain sequencing project: providing services to taxonomists for standard genome sequencing and annotation.</title>
        <authorList>
            <consortium name="The Broad Institute Genomics Platform"/>
            <consortium name="The Broad Institute Genome Sequencing Center for Infectious Disease"/>
            <person name="Wu L."/>
            <person name="Ma J."/>
        </authorList>
    </citation>
    <scope>NUCLEOTIDE SEQUENCE [LARGE SCALE GENOMIC DNA]</scope>
    <source>
        <strain evidence="7">CGMCC 1.19062</strain>
    </source>
</reference>
<dbReference type="InterPro" id="IPR028081">
    <property type="entry name" value="Leu-bd"/>
</dbReference>
<dbReference type="EMBL" id="JBHUIP010000001">
    <property type="protein sequence ID" value="MFD2261433.1"/>
    <property type="molecule type" value="Genomic_DNA"/>
</dbReference>
<dbReference type="Pfam" id="PF13458">
    <property type="entry name" value="Peripla_BP_6"/>
    <property type="match status" value="1"/>
</dbReference>
<dbReference type="InterPro" id="IPR028082">
    <property type="entry name" value="Peripla_BP_I"/>
</dbReference>